<evidence type="ECO:0008006" key="4">
    <source>
        <dbReference type="Google" id="ProtNLM"/>
    </source>
</evidence>
<keyword evidence="3" id="KW-1185">Reference proteome</keyword>
<feature type="transmembrane region" description="Helical" evidence="1">
    <location>
        <begin position="26"/>
        <end position="45"/>
    </location>
</feature>
<dbReference type="AlphaFoldDB" id="A0A137NUI2"/>
<evidence type="ECO:0000313" key="2">
    <source>
        <dbReference type="EMBL" id="KXN66430.1"/>
    </source>
</evidence>
<evidence type="ECO:0000313" key="3">
    <source>
        <dbReference type="Proteomes" id="UP000070444"/>
    </source>
</evidence>
<dbReference type="Proteomes" id="UP000070444">
    <property type="component" value="Unassembled WGS sequence"/>
</dbReference>
<dbReference type="EMBL" id="KQ964727">
    <property type="protein sequence ID" value="KXN66430.1"/>
    <property type="molecule type" value="Genomic_DNA"/>
</dbReference>
<keyword evidence="1" id="KW-1133">Transmembrane helix</keyword>
<feature type="transmembrane region" description="Helical" evidence="1">
    <location>
        <begin position="65"/>
        <end position="84"/>
    </location>
</feature>
<dbReference type="Gene3D" id="1.20.1070.10">
    <property type="entry name" value="Rhodopsin 7-helix transmembrane proteins"/>
    <property type="match status" value="1"/>
</dbReference>
<keyword evidence="1" id="KW-0812">Transmembrane</keyword>
<sequence length="114" mass="13576">MEISTSHSEITPEFLNAIRKRKINSMIKIGVIITIFFIQLAPWNTQQLVISIFPSISLNQNLSQFFLFLTNMIPLTNTFLVLFFHEETHQELKFIRLLWFRRFKNFLGRICKLV</sequence>
<protein>
    <recommendedName>
        <fullName evidence="4">G-protein coupled receptors family 1 profile domain-containing protein</fullName>
    </recommendedName>
</protein>
<evidence type="ECO:0000256" key="1">
    <source>
        <dbReference type="SAM" id="Phobius"/>
    </source>
</evidence>
<name>A0A137NUI2_CONC2</name>
<reference evidence="2 3" key="1">
    <citation type="journal article" date="2015" name="Genome Biol. Evol.">
        <title>Phylogenomic analyses indicate that early fungi evolved digesting cell walls of algal ancestors of land plants.</title>
        <authorList>
            <person name="Chang Y."/>
            <person name="Wang S."/>
            <person name="Sekimoto S."/>
            <person name="Aerts A.L."/>
            <person name="Choi C."/>
            <person name="Clum A."/>
            <person name="LaButti K.M."/>
            <person name="Lindquist E.A."/>
            <person name="Yee Ngan C."/>
            <person name="Ohm R.A."/>
            <person name="Salamov A.A."/>
            <person name="Grigoriev I.V."/>
            <person name="Spatafora J.W."/>
            <person name="Berbee M.L."/>
        </authorList>
    </citation>
    <scope>NUCLEOTIDE SEQUENCE [LARGE SCALE GENOMIC DNA]</scope>
    <source>
        <strain evidence="2 3">NRRL 28638</strain>
    </source>
</reference>
<organism evidence="2 3">
    <name type="scientific">Conidiobolus coronatus (strain ATCC 28846 / CBS 209.66 / NRRL 28638)</name>
    <name type="common">Delacroixia coronata</name>
    <dbReference type="NCBI Taxonomy" id="796925"/>
    <lineage>
        <taxon>Eukaryota</taxon>
        <taxon>Fungi</taxon>
        <taxon>Fungi incertae sedis</taxon>
        <taxon>Zoopagomycota</taxon>
        <taxon>Entomophthoromycotina</taxon>
        <taxon>Entomophthoromycetes</taxon>
        <taxon>Entomophthorales</taxon>
        <taxon>Ancylistaceae</taxon>
        <taxon>Conidiobolus</taxon>
    </lineage>
</organism>
<proteinExistence type="predicted"/>
<dbReference type="SUPFAM" id="SSF81321">
    <property type="entry name" value="Family A G protein-coupled receptor-like"/>
    <property type="match status" value="1"/>
</dbReference>
<gene>
    <name evidence="2" type="ORF">CONCODRAFT_11738</name>
</gene>
<accession>A0A137NUI2</accession>
<keyword evidence="1" id="KW-0472">Membrane</keyword>